<feature type="domain" description="Alcohol dehydrogenase-like C-terminal" evidence="4">
    <location>
        <begin position="232"/>
        <end position="358"/>
    </location>
</feature>
<evidence type="ECO:0000259" key="5">
    <source>
        <dbReference type="Pfam" id="PF08240"/>
    </source>
</evidence>
<dbReference type="InterPro" id="IPR050129">
    <property type="entry name" value="Zn_alcohol_dh"/>
</dbReference>
<dbReference type="InterPro" id="IPR011032">
    <property type="entry name" value="GroES-like_sf"/>
</dbReference>
<reference evidence="6 7" key="1">
    <citation type="journal article" date="2019" name="Int. J. Syst. Evol. Microbiol.">
        <title>The Global Catalogue of Microorganisms (GCM) 10K type strain sequencing project: providing services to taxonomists for standard genome sequencing and annotation.</title>
        <authorList>
            <consortium name="The Broad Institute Genomics Platform"/>
            <consortium name="The Broad Institute Genome Sequencing Center for Infectious Disease"/>
            <person name="Wu L."/>
            <person name="Ma J."/>
        </authorList>
    </citation>
    <scope>NUCLEOTIDE SEQUENCE [LARGE SCALE GENOMIC DNA]</scope>
    <source>
        <strain evidence="6 7">JCM 16117</strain>
    </source>
</reference>
<evidence type="ECO:0000259" key="4">
    <source>
        <dbReference type="Pfam" id="PF00107"/>
    </source>
</evidence>
<evidence type="ECO:0000256" key="2">
    <source>
        <dbReference type="ARBA" id="ARBA00023002"/>
    </source>
</evidence>
<evidence type="ECO:0000256" key="1">
    <source>
        <dbReference type="ARBA" id="ARBA00001947"/>
    </source>
</evidence>
<dbReference type="SUPFAM" id="SSF51735">
    <property type="entry name" value="NAD(P)-binding Rossmann-fold domains"/>
    <property type="match status" value="1"/>
</dbReference>
<dbReference type="Pfam" id="PF00107">
    <property type="entry name" value="ADH_zinc_N"/>
    <property type="match status" value="1"/>
</dbReference>
<dbReference type="Proteomes" id="UP001500929">
    <property type="component" value="Unassembled WGS sequence"/>
</dbReference>
<dbReference type="InterPro" id="IPR013149">
    <property type="entry name" value="ADH-like_C"/>
</dbReference>
<dbReference type="InterPro" id="IPR013154">
    <property type="entry name" value="ADH-like_N"/>
</dbReference>
<dbReference type="EMBL" id="BAAAQY010000010">
    <property type="protein sequence ID" value="GAA2244099.1"/>
    <property type="molecule type" value="Genomic_DNA"/>
</dbReference>
<dbReference type="InterPro" id="IPR036291">
    <property type="entry name" value="NAD(P)-bd_dom_sf"/>
</dbReference>
<dbReference type="Gene3D" id="3.40.50.720">
    <property type="entry name" value="NAD(P)-binding Rossmann-like Domain"/>
    <property type="match status" value="1"/>
</dbReference>
<feature type="domain" description="Alcohol dehydrogenase-like N-terminal" evidence="5">
    <location>
        <begin position="60"/>
        <end position="188"/>
    </location>
</feature>
<feature type="region of interest" description="Disordered" evidence="3">
    <location>
        <begin position="398"/>
        <end position="417"/>
    </location>
</feature>
<keyword evidence="7" id="KW-1185">Reference proteome</keyword>
<keyword evidence="2" id="KW-0560">Oxidoreductase</keyword>
<evidence type="ECO:0000313" key="6">
    <source>
        <dbReference type="EMBL" id="GAA2244099.1"/>
    </source>
</evidence>
<dbReference type="Gene3D" id="3.90.180.10">
    <property type="entry name" value="Medium-chain alcohol dehydrogenases, catalytic domain"/>
    <property type="match status" value="1"/>
</dbReference>
<dbReference type="Pfam" id="PF08240">
    <property type="entry name" value="ADH_N"/>
    <property type="match status" value="1"/>
</dbReference>
<comment type="cofactor">
    <cofactor evidence="1">
        <name>Zn(2+)</name>
        <dbReference type="ChEBI" id="CHEBI:29105"/>
    </cofactor>
</comment>
<protein>
    <submittedName>
        <fullName evidence="6">NAD(P)-dependent alcohol dehydrogenase</fullName>
    </submittedName>
</protein>
<sequence>MSAHAGTGADARGPRAGTHVPGGDAGADARGPARVVARAVVARGDGSVPELVEVLLDPLGPRDVLVEIGASAVCRTELMTIDRRRADPVAGAPDGRRRVLGHAAAGRVTAVGGEVTRVRAGDAVVVTGTRQCGECFFCRRGAPGACDRIFALMERRVGETADGEEIGSDGGIGAHVDRLVYDESNLVRVRGSLPDEELALLGCGGPSGAGAVFDVAGVGPGQSVGISGCGHLGLWMVQAAVLAGAETVVAIDPDPWRRSRALALGAHHALDAGDDVVDRVHALTGGRGVDVGMEAAGSTLAMRQSFDYTRYGGRVVPTGLESERAVVSLDNLQYSLGSRTIVGAQCGGGDVRSSVPRLERLVARGRLSARALITGRYGLADAARAYAALDDPHQLTGVLSPTAPAHPHPTQHEGVPR</sequence>
<dbReference type="RefSeq" id="WP_259480288.1">
    <property type="nucleotide sequence ID" value="NZ_BAAAQY010000010.1"/>
</dbReference>
<dbReference type="PANTHER" id="PTHR43401">
    <property type="entry name" value="L-THREONINE 3-DEHYDROGENASE"/>
    <property type="match status" value="1"/>
</dbReference>
<dbReference type="PANTHER" id="PTHR43401:SF5">
    <property type="entry name" value="ALCOHOL DEHYDROGENASE-RELATED"/>
    <property type="match status" value="1"/>
</dbReference>
<dbReference type="SUPFAM" id="SSF50129">
    <property type="entry name" value="GroES-like"/>
    <property type="match status" value="1"/>
</dbReference>
<comment type="caution">
    <text evidence="6">The sequence shown here is derived from an EMBL/GenBank/DDBJ whole genome shotgun (WGS) entry which is preliminary data.</text>
</comment>
<name>A0ABN3DXT1_9MICO</name>
<feature type="region of interest" description="Disordered" evidence="3">
    <location>
        <begin position="1"/>
        <end position="31"/>
    </location>
</feature>
<proteinExistence type="predicted"/>
<evidence type="ECO:0000313" key="7">
    <source>
        <dbReference type="Proteomes" id="UP001500929"/>
    </source>
</evidence>
<organism evidence="6 7">
    <name type="scientific">Herbiconiux moechotypicola</name>
    <dbReference type="NCBI Taxonomy" id="637393"/>
    <lineage>
        <taxon>Bacteria</taxon>
        <taxon>Bacillati</taxon>
        <taxon>Actinomycetota</taxon>
        <taxon>Actinomycetes</taxon>
        <taxon>Micrococcales</taxon>
        <taxon>Microbacteriaceae</taxon>
        <taxon>Herbiconiux</taxon>
    </lineage>
</organism>
<accession>A0ABN3DXT1</accession>
<gene>
    <name evidence="6" type="ORF">GCM10009851_31690</name>
</gene>
<evidence type="ECO:0000256" key="3">
    <source>
        <dbReference type="SAM" id="MobiDB-lite"/>
    </source>
</evidence>